<dbReference type="PANTHER" id="PTHR34823:SF1">
    <property type="entry name" value="CHITIN-BINDING TYPE-4 DOMAIN-CONTAINING PROTEIN"/>
    <property type="match status" value="1"/>
</dbReference>
<evidence type="ECO:0000259" key="2">
    <source>
        <dbReference type="SMART" id="SM00495"/>
    </source>
</evidence>
<reference evidence="3 4" key="2">
    <citation type="journal article" date="2008" name="Nature">
        <title>The Phaeodactylum genome reveals the evolutionary history of diatom genomes.</title>
        <authorList>
            <person name="Bowler C."/>
            <person name="Allen A.E."/>
            <person name="Badger J.H."/>
            <person name="Grimwood J."/>
            <person name="Jabbari K."/>
            <person name="Kuo A."/>
            <person name="Maheswari U."/>
            <person name="Martens C."/>
            <person name="Maumus F."/>
            <person name="Otillar R.P."/>
            <person name="Rayko E."/>
            <person name="Salamov A."/>
            <person name="Vandepoele K."/>
            <person name="Beszteri B."/>
            <person name="Gruber A."/>
            <person name="Heijde M."/>
            <person name="Katinka M."/>
            <person name="Mock T."/>
            <person name="Valentin K."/>
            <person name="Verret F."/>
            <person name="Berges J.A."/>
            <person name="Brownlee C."/>
            <person name="Cadoret J.P."/>
            <person name="Chiovitti A."/>
            <person name="Choi C.J."/>
            <person name="Coesel S."/>
            <person name="De Martino A."/>
            <person name="Detter J.C."/>
            <person name="Durkin C."/>
            <person name="Falciatore A."/>
            <person name="Fournet J."/>
            <person name="Haruta M."/>
            <person name="Huysman M.J."/>
            <person name="Jenkins B.D."/>
            <person name="Jiroutova K."/>
            <person name="Jorgensen R.E."/>
            <person name="Joubert Y."/>
            <person name="Kaplan A."/>
            <person name="Kroger N."/>
            <person name="Kroth P.G."/>
            <person name="La Roche J."/>
            <person name="Lindquist E."/>
            <person name="Lommer M."/>
            <person name="Martin-Jezequel V."/>
            <person name="Lopez P.J."/>
            <person name="Lucas S."/>
            <person name="Mangogna M."/>
            <person name="McGinnis K."/>
            <person name="Medlin L.K."/>
            <person name="Montsant A."/>
            <person name="Oudot-Le Secq M.P."/>
            <person name="Napoli C."/>
            <person name="Obornik M."/>
            <person name="Parker M.S."/>
            <person name="Petit J.L."/>
            <person name="Porcel B.M."/>
            <person name="Poulsen N."/>
            <person name="Robison M."/>
            <person name="Rychlewski L."/>
            <person name="Rynearson T.A."/>
            <person name="Schmutz J."/>
            <person name="Shapiro H."/>
            <person name="Siaut M."/>
            <person name="Stanley M."/>
            <person name="Sussman M.R."/>
            <person name="Taylor A.R."/>
            <person name="Vardi A."/>
            <person name="von Dassow P."/>
            <person name="Vyverman W."/>
            <person name="Willis A."/>
            <person name="Wyrwicz L.S."/>
            <person name="Rokhsar D.S."/>
            <person name="Weissenbach J."/>
            <person name="Armbrust E.V."/>
            <person name="Green B.R."/>
            <person name="Van de Peer Y."/>
            <person name="Grigoriev I.V."/>
        </authorList>
    </citation>
    <scope>NUCLEOTIDE SEQUENCE [LARGE SCALE GENOMIC DNA]</scope>
    <source>
        <strain evidence="3 4">CCMP1335</strain>
    </source>
</reference>
<dbReference type="Proteomes" id="UP000001449">
    <property type="component" value="Unassembled WGS sequence"/>
</dbReference>
<dbReference type="GO" id="GO:0004553">
    <property type="term" value="F:hydrolase activity, hydrolyzing O-glycosyl compounds"/>
    <property type="evidence" value="ECO:0007669"/>
    <property type="project" value="InterPro"/>
</dbReference>
<name>B8LEM7_THAPS</name>
<dbReference type="GO" id="GO:0005975">
    <property type="term" value="P:carbohydrate metabolic process"/>
    <property type="evidence" value="ECO:0007669"/>
    <property type="project" value="InterPro"/>
</dbReference>
<keyword evidence="1" id="KW-0732">Signal</keyword>
<dbReference type="PANTHER" id="PTHR34823">
    <property type="entry name" value="GLCNAC-BINDING PROTEIN A"/>
    <property type="match status" value="1"/>
</dbReference>
<organism evidence="3 4">
    <name type="scientific">Thalassiosira pseudonana</name>
    <name type="common">Marine diatom</name>
    <name type="synonym">Cyclotella nana</name>
    <dbReference type="NCBI Taxonomy" id="35128"/>
    <lineage>
        <taxon>Eukaryota</taxon>
        <taxon>Sar</taxon>
        <taxon>Stramenopiles</taxon>
        <taxon>Ochrophyta</taxon>
        <taxon>Bacillariophyta</taxon>
        <taxon>Coscinodiscophyceae</taxon>
        <taxon>Thalassiosirophycidae</taxon>
        <taxon>Thalassiosirales</taxon>
        <taxon>Thalassiosiraceae</taxon>
        <taxon>Thalassiosira</taxon>
    </lineage>
</organism>
<dbReference type="InParanoid" id="B8LEM7"/>
<dbReference type="SMART" id="SM00495">
    <property type="entry name" value="ChtBD3"/>
    <property type="match status" value="3"/>
</dbReference>
<evidence type="ECO:0000256" key="1">
    <source>
        <dbReference type="SAM" id="SignalP"/>
    </source>
</evidence>
<dbReference type="GeneID" id="7446065"/>
<evidence type="ECO:0000313" key="3">
    <source>
        <dbReference type="EMBL" id="EED86209.1"/>
    </source>
</evidence>
<dbReference type="HOGENOM" id="CLU_450966_0_0_1"/>
<feature type="domain" description="Chitin-binding type-3" evidence="2">
    <location>
        <begin position="529"/>
        <end position="585"/>
    </location>
</feature>
<evidence type="ECO:0000313" key="4">
    <source>
        <dbReference type="Proteomes" id="UP000001449"/>
    </source>
</evidence>
<dbReference type="GO" id="GO:0005576">
    <property type="term" value="C:extracellular region"/>
    <property type="evidence" value="ECO:0007669"/>
    <property type="project" value="InterPro"/>
</dbReference>
<protein>
    <recommendedName>
        <fullName evidence="2">Chitin-binding type-3 domain-containing protein</fullName>
    </recommendedName>
</protein>
<dbReference type="OMA" id="ECQTANE"/>
<dbReference type="KEGG" id="tps:THAPSDRAFT_bd1880"/>
<dbReference type="AlphaFoldDB" id="B8LEM7"/>
<feature type="chain" id="PRO_5002874205" description="Chitin-binding type-3 domain-containing protein" evidence="1">
    <location>
        <begin position="18"/>
        <end position="591"/>
    </location>
</feature>
<keyword evidence="4" id="KW-1185">Reference proteome</keyword>
<feature type="signal peptide" evidence="1">
    <location>
        <begin position="1"/>
        <end position="17"/>
    </location>
</feature>
<feature type="domain" description="Chitin-binding type-3" evidence="2">
    <location>
        <begin position="120"/>
        <end position="170"/>
    </location>
</feature>
<proteinExistence type="predicted"/>
<feature type="domain" description="Chitin-binding type-3" evidence="2">
    <location>
        <begin position="198"/>
        <end position="250"/>
    </location>
</feature>
<dbReference type="GO" id="GO:0030246">
    <property type="term" value="F:carbohydrate binding"/>
    <property type="evidence" value="ECO:0007669"/>
    <property type="project" value="InterPro"/>
</dbReference>
<dbReference type="EMBL" id="DS999444">
    <property type="protein sequence ID" value="EED86209.1"/>
    <property type="molecule type" value="Genomic_DNA"/>
</dbReference>
<dbReference type="InterPro" id="IPR051024">
    <property type="entry name" value="GlcNAc_Chitin_IntDeg"/>
</dbReference>
<sequence>MYKSIALLPLLTGSATAQTPGCHPQWRSGTSYTGGSLVSTTIYTTTTNSDGDEVTTSEKKNFECQTANEAHCPQYDPAVPAQQAGAWTDEGVCTGTAPPPVTSIPTTSPTHPIWSGAGCPEEWVEGAEYDNGELALVDGIVYRCSEEQFVNGWCGNGGYKPGDSQHWETAWTLLGGCEGTIAPTGSPTWDLPSGLGCPEPFDEDASYEEGDKVELQGVVLQCKSWPNSAWCGRTGYEPLGPNSDSAWTKLGTCTGTMAPTGSPTFDVLEDQSGCPEAFDDSVEYEGGDRVSVAIDADRSLVYVCAASPNDGYCNQHEPGHWSNLGWTVTGYCEGTIAPTGSPVFDPARDQFGCPEAFDEDAEYEASDKVSTPVTADTSLVWQCSSDVHEASYCNQQVPGNEFKQGWKLLGHCTGTVAPTASPAFDALTEVGDGCPDVYDEDATYEPSDTVAVFIPDDLNGARAVVYQCKSDVHMAQYCNAGVNFAPGTDNSAMGWSVIGSCDGTIAPTAAPIAFSGPCQWLNGTNTVDIDAWDTADLATYEKGTRVRKGGDVYKCKGYPFYLWCRNPAYEPGNANGIWADAWTAAGECAAV</sequence>
<dbReference type="InterPro" id="IPR003610">
    <property type="entry name" value="CBM5/12"/>
</dbReference>
<dbReference type="RefSeq" id="XP_002297470.1">
    <property type="nucleotide sequence ID" value="XM_002297434.1"/>
</dbReference>
<accession>B8LEM7</accession>
<dbReference type="eggNOG" id="ENOG502QSKR">
    <property type="taxonomic scope" value="Eukaryota"/>
</dbReference>
<dbReference type="PaxDb" id="35128-Thapsdraft1880"/>
<reference evidence="3 4" key="1">
    <citation type="journal article" date="2004" name="Science">
        <title>The genome of the diatom Thalassiosira pseudonana: ecology, evolution, and metabolism.</title>
        <authorList>
            <person name="Armbrust E.V."/>
            <person name="Berges J.A."/>
            <person name="Bowler C."/>
            <person name="Green B.R."/>
            <person name="Martinez D."/>
            <person name="Putnam N.H."/>
            <person name="Zhou S."/>
            <person name="Allen A.E."/>
            <person name="Apt K.E."/>
            <person name="Bechner M."/>
            <person name="Brzezinski M.A."/>
            <person name="Chaal B.K."/>
            <person name="Chiovitti A."/>
            <person name="Davis A.K."/>
            <person name="Demarest M.S."/>
            <person name="Detter J.C."/>
            <person name="Glavina T."/>
            <person name="Goodstein D."/>
            <person name="Hadi M.Z."/>
            <person name="Hellsten U."/>
            <person name="Hildebrand M."/>
            <person name="Jenkins B.D."/>
            <person name="Jurka J."/>
            <person name="Kapitonov V.V."/>
            <person name="Kroger N."/>
            <person name="Lau W.W."/>
            <person name="Lane T.W."/>
            <person name="Larimer F.W."/>
            <person name="Lippmeier J.C."/>
            <person name="Lucas S."/>
            <person name="Medina M."/>
            <person name="Montsant A."/>
            <person name="Obornik M."/>
            <person name="Parker M.S."/>
            <person name="Palenik B."/>
            <person name="Pazour G.J."/>
            <person name="Richardson P.M."/>
            <person name="Rynearson T.A."/>
            <person name="Saito M.A."/>
            <person name="Schwartz D.C."/>
            <person name="Thamatrakoln K."/>
            <person name="Valentin K."/>
            <person name="Vardi A."/>
            <person name="Wilkerson F.P."/>
            <person name="Rokhsar D.S."/>
        </authorList>
    </citation>
    <scope>NUCLEOTIDE SEQUENCE [LARGE SCALE GENOMIC DNA]</scope>
    <source>
        <strain evidence="3 4">CCMP1335</strain>
    </source>
</reference>
<gene>
    <name evidence="3" type="ORF">THAPSDRAFT_bd1880</name>
</gene>